<protein>
    <recommendedName>
        <fullName evidence="3">DUF4398 domain-containing protein</fullName>
    </recommendedName>
</protein>
<feature type="chain" id="PRO_5041393188" description="DUF4398 domain-containing protein" evidence="1">
    <location>
        <begin position="22"/>
        <end position="162"/>
    </location>
</feature>
<evidence type="ECO:0000256" key="1">
    <source>
        <dbReference type="SAM" id="SignalP"/>
    </source>
</evidence>
<feature type="signal peptide" evidence="1">
    <location>
        <begin position="1"/>
        <end position="21"/>
    </location>
</feature>
<dbReference type="EMBL" id="CP120682">
    <property type="protein sequence ID" value="WKN34928.1"/>
    <property type="molecule type" value="Genomic_DNA"/>
</dbReference>
<dbReference type="PROSITE" id="PS51257">
    <property type="entry name" value="PROKAR_LIPOPROTEIN"/>
    <property type="match status" value="1"/>
</dbReference>
<sequence>MRLITRTIAILLLLSSCQPSAKEDVQNSARLKAQQIYTEAIAMHDEVMLRMDEMMQLKQQLRASADSLQQLDSVTYAETIAQLNQGAADLEQADAAMMQWMRTMQPVPRNDQHQTEEESTDLADTANLIQVQETQKEAIAQVKQQMESSIRTARSLLYSSDH</sequence>
<accession>A0AA49JBS1</accession>
<reference evidence="2" key="1">
    <citation type="journal article" date="2023" name="Comput. Struct. Biotechnol. J.">
        <title>Discovery of a novel marine Bacteroidetes with a rich repertoire of carbohydrate-active enzymes.</title>
        <authorList>
            <person name="Chen B."/>
            <person name="Liu G."/>
            <person name="Chen Q."/>
            <person name="Wang H."/>
            <person name="Liu L."/>
            <person name="Tang K."/>
        </authorList>
    </citation>
    <scope>NUCLEOTIDE SEQUENCE</scope>
    <source>
        <strain evidence="2">TK19036</strain>
    </source>
</reference>
<name>A0AA49JBS1_9BACT</name>
<evidence type="ECO:0008006" key="3">
    <source>
        <dbReference type="Google" id="ProtNLM"/>
    </source>
</evidence>
<keyword evidence="1" id="KW-0732">Signal</keyword>
<reference evidence="2" key="2">
    <citation type="journal article" date="2024" name="Antonie Van Leeuwenhoek">
        <title>Roseihalotalea indica gen. nov., sp. nov., a halophilic Bacteroidetes from mesopelagic Southwest Indian Ocean with higher carbohydrate metabolic potential.</title>
        <authorList>
            <person name="Chen B."/>
            <person name="Zhang M."/>
            <person name="Lin D."/>
            <person name="Ye J."/>
            <person name="Tang K."/>
        </authorList>
    </citation>
    <scope>NUCLEOTIDE SEQUENCE</scope>
    <source>
        <strain evidence="2">TK19036</strain>
    </source>
</reference>
<organism evidence="2">
    <name type="scientific">Roseihalotalea indica</name>
    <dbReference type="NCBI Taxonomy" id="2867963"/>
    <lineage>
        <taxon>Bacteria</taxon>
        <taxon>Pseudomonadati</taxon>
        <taxon>Bacteroidota</taxon>
        <taxon>Cytophagia</taxon>
        <taxon>Cytophagales</taxon>
        <taxon>Catalimonadaceae</taxon>
        <taxon>Roseihalotalea</taxon>
    </lineage>
</organism>
<evidence type="ECO:0000313" key="2">
    <source>
        <dbReference type="EMBL" id="WKN34928.1"/>
    </source>
</evidence>
<dbReference type="AlphaFoldDB" id="A0AA49JBS1"/>
<gene>
    <name evidence="2" type="ORF">K4G66_21365</name>
</gene>
<proteinExistence type="predicted"/>